<evidence type="ECO:0000313" key="1">
    <source>
        <dbReference type="EMBL" id="CAB4149497.1"/>
    </source>
</evidence>
<dbReference type="EMBL" id="LR796531">
    <property type="protein sequence ID" value="CAB4149497.1"/>
    <property type="molecule type" value="Genomic_DNA"/>
</dbReference>
<dbReference type="EMBL" id="LR796756">
    <property type="protein sequence ID" value="CAB4163604.1"/>
    <property type="molecule type" value="Genomic_DNA"/>
</dbReference>
<name>A0A6J5MUK6_9CAUD</name>
<organism evidence="1">
    <name type="scientific">uncultured Caudovirales phage</name>
    <dbReference type="NCBI Taxonomy" id="2100421"/>
    <lineage>
        <taxon>Viruses</taxon>
        <taxon>Duplodnaviria</taxon>
        <taxon>Heunggongvirae</taxon>
        <taxon>Uroviricota</taxon>
        <taxon>Caudoviricetes</taxon>
        <taxon>Peduoviridae</taxon>
        <taxon>Maltschvirus</taxon>
        <taxon>Maltschvirus maltsch</taxon>
    </lineage>
</organism>
<gene>
    <name evidence="1" type="ORF">UFOVP543_3</name>
    <name evidence="2" type="ORF">UFOVP804_31</name>
</gene>
<protein>
    <submittedName>
        <fullName evidence="1">Uncharacterized protein</fullName>
    </submittedName>
</protein>
<proteinExistence type="predicted"/>
<reference evidence="1" key="1">
    <citation type="submission" date="2020-04" db="EMBL/GenBank/DDBJ databases">
        <authorList>
            <person name="Chiriac C."/>
            <person name="Salcher M."/>
            <person name="Ghai R."/>
            <person name="Kavagutti S V."/>
        </authorList>
    </citation>
    <scope>NUCLEOTIDE SEQUENCE</scope>
</reference>
<sequence length="106" mass="12602">MFHRLGPITFMGDKEEPLYAEPTGIIDYIVTNFGDAETKETVFFYEETLKVERWNVRNDDEEKRSRRLNQKGKERLQRLIYVYLSEYEGLKQKLVGYQKKDEGGQS</sequence>
<evidence type="ECO:0000313" key="2">
    <source>
        <dbReference type="EMBL" id="CAB4163604.1"/>
    </source>
</evidence>
<accession>A0A6J5MUK6</accession>